<evidence type="ECO:0000313" key="1">
    <source>
        <dbReference type="EMBL" id="KAH6925092.1"/>
    </source>
</evidence>
<name>A0ACB7RTF5_HYAAI</name>
<gene>
    <name evidence="1" type="ORF">HPB50_000314</name>
</gene>
<dbReference type="EMBL" id="CM023487">
    <property type="protein sequence ID" value="KAH6925092.1"/>
    <property type="molecule type" value="Genomic_DNA"/>
</dbReference>
<protein>
    <submittedName>
        <fullName evidence="1">Uncharacterized protein</fullName>
    </submittedName>
</protein>
<dbReference type="Proteomes" id="UP000821845">
    <property type="component" value="Chromosome 7"/>
</dbReference>
<sequence>MFRRHGIQAQQVPQHTEQDHTQWDSGTRTLVKLERGKVRPDGQRLGYEEESAAEAGDDKTRVVFNEERDLPDVAPFAVAVPSSEQTRRVTGRTELRLPLISLKAG</sequence>
<accession>A0ACB7RTF5</accession>
<keyword evidence="2" id="KW-1185">Reference proteome</keyword>
<evidence type="ECO:0000313" key="2">
    <source>
        <dbReference type="Proteomes" id="UP000821845"/>
    </source>
</evidence>
<reference evidence="1" key="1">
    <citation type="submission" date="2020-05" db="EMBL/GenBank/DDBJ databases">
        <title>Large-scale comparative analyses of tick genomes elucidate their genetic diversity and vector capacities.</title>
        <authorList>
            <person name="Jia N."/>
            <person name="Wang J."/>
            <person name="Shi W."/>
            <person name="Du L."/>
            <person name="Sun Y."/>
            <person name="Zhan W."/>
            <person name="Jiang J."/>
            <person name="Wang Q."/>
            <person name="Zhang B."/>
            <person name="Ji P."/>
            <person name="Sakyi L.B."/>
            <person name="Cui X."/>
            <person name="Yuan T."/>
            <person name="Jiang B."/>
            <person name="Yang W."/>
            <person name="Lam T.T.-Y."/>
            <person name="Chang Q."/>
            <person name="Ding S."/>
            <person name="Wang X."/>
            <person name="Zhu J."/>
            <person name="Ruan X."/>
            <person name="Zhao L."/>
            <person name="Wei J."/>
            <person name="Que T."/>
            <person name="Du C."/>
            <person name="Cheng J."/>
            <person name="Dai P."/>
            <person name="Han X."/>
            <person name="Huang E."/>
            <person name="Gao Y."/>
            <person name="Liu J."/>
            <person name="Shao H."/>
            <person name="Ye R."/>
            <person name="Li L."/>
            <person name="Wei W."/>
            <person name="Wang X."/>
            <person name="Wang C."/>
            <person name="Yang T."/>
            <person name="Huo Q."/>
            <person name="Li W."/>
            <person name="Guo W."/>
            <person name="Chen H."/>
            <person name="Zhou L."/>
            <person name="Ni X."/>
            <person name="Tian J."/>
            <person name="Zhou Y."/>
            <person name="Sheng Y."/>
            <person name="Liu T."/>
            <person name="Pan Y."/>
            <person name="Xia L."/>
            <person name="Li J."/>
            <person name="Zhao F."/>
            <person name="Cao W."/>
        </authorList>
    </citation>
    <scope>NUCLEOTIDE SEQUENCE</scope>
    <source>
        <strain evidence="1">Hyas-2018</strain>
    </source>
</reference>
<comment type="caution">
    <text evidence="1">The sequence shown here is derived from an EMBL/GenBank/DDBJ whole genome shotgun (WGS) entry which is preliminary data.</text>
</comment>
<proteinExistence type="predicted"/>
<organism evidence="1 2">
    <name type="scientific">Hyalomma asiaticum</name>
    <name type="common">Tick</name>
    <dbReference type="NCBI Taxonomy" id="266040"/>
    <lineage>
        <taxon>Eukaryota</taxon>
        <taxon>Metazoa</taxon>
        <taxon>Ecdysozoa</taxon>
        <taxon>Arthropoda</taxon>
        <taxon>Chelicerata</taxon>
        <taxon>Arachnida</taxon>
        <taxon>Acari</taxon>
        <taxon>Parasitiformes</taxon>
        <taxon>Ixodida</taxon>
        <taxon>Ixodoidea</taxon>
        <taxon>Ixodidae</taxon>
        <taxon>Hyalomminae</taxon>
        <taxon>Hyalomma</taxon>
    </lineage>
</organism>